<evidence type="ECO:0000313" key="3">
    <source>
        <dbReference type="EMBL" id="KAF1373993.1"/>
    </source>
</evidence>
<gene>
    <name evidence="3" type="ORF">PFLUV_G00244660</name>
</gene>
<feature type="coiled-coil region" evidence="1">
    <location>
        <begin position="415"/>
        <end position="442"/>
    </location>
</feature>
<dbReference type="PANTHER" id="PTHR22106">
    <property type="entry name" value="COILED-COIL DOMAIN-CONTAINING PROTEIN 78"/>
    <property type="match status" value="1"/>
</dbReference>
<feature type="coiled-coil region" evidence="1">
    <location>
        <begin position="3"/>
        <end position="37"/>
    </location>
</feature>
<dbReference type="Proteomes" id="UP000465112">
    <property type="component" value="Chromosome 21"/>
</dbReference>
<reference evidence="3 4" key="1">
    <citation type="submission" date="2019-06" db="EMBL/GenBank/DDBJ databases">
        <title>A chromosome-scale genome assembly of the European perch, Perca fluviatilis.</title>
        <authorList>
            <person name="Roques C."/>
            <person name="Zahm M."/>
            <person name="Cabau C."/>
            <person name="Klopp C."/>
            <person name="Bouchez O."/>
            <person name="Donnadieu C."/>
            <person name="Kuhl H."/>
            <person name="Gislard M."/>
            <person name="Guendouz S."/>
            <person name="Journot L."/>
            <person name="Haffray P."/>
            <person name="Bestin A."/>
            <person name="Morvezen R."/>
            <person name="Feron R."/>
            <person name="Wen M."/>
            <person name="Jouanno E."/>
            <person name="Herpin A."/>
            <person name="Schartl M."/>
            <person name="Postlethwait J."/>
            <person name="Schaerlinger B."/>
            <person name="Chardard D."/>
            <person name="Lecocq T."/>
            <person name="Poncet C."/>
            <person name="Jaffrelo L."/>
            <person name="Lampietro C."/>
            <person name="Guiguen Y."/>
        </authorList>
    </citation>
    <scope>NUCLEOTIDE SEQUENCE [LARGE SCALE GENOMIC DNA]</scope>
    <source>
        <tissue evidence="3">Blood</tissue>
    </source>
</reference>
<proteinExistence type="predicted"/>
<evidence type="ECO:0000256" key="1">
    <source>
        <dbReference type="SAM" id="Coils"/>
    </source>
</evidence>
<keyword evidence="1" id="KW-0175">Coiled coil</keyword>
<dbReference type="EMBL" id="VHII01000021">
    <property type="protein sequence ID" value="KAF1373993.1"/>
    <property type="molecule type" value="Genomic_DNA"/>
</dbReference>
<feature type="coiled-coil region" evidence="1">
    <location>
        <begin position="105"/>
        <end position="188"/>
    </location>
</feature>
<sequence>MDTQDHHTTLNELQERLQALTEENLQLRDKNERLFTKVGYLESRLGHLAGSNTDLSCRLVQSEEEKLKISKELVEEKILTNKMKEQFEEEKFELKNKILNQAGGKTELEMERDNLFRELQSAEARLKLGEKRSQDWTEEYTTLKKNYLALAKAHDEEVAQSEELSAELLALAQAQDALRRQLEEQQQSVKTTTQGRMSRNRVKLEDLAALDKEQKSMEKTLLGNQDEIKDMLEKMKNSYEEQLKKLEEKVVAMGKAHQENKRAIHNRQQELFEQSVALMCSQSQVKEVEEENSMLQLQVKELNEEYRARLVCYLQDLAEYIDGVGEGKNPSETSEMRAHVDRMLQDVRSTYRVREEQLASAARSYKKRLQKITKTHHALLIAYRVQRELVLAKPESGLDPGPPEACFSLEPTELRHETEKELQHLRQDKARLEGQLQAAREQVAVLKMPVQNLSHQDSAFEESWTDIRKQLREITDSTLVNFEKERALLITRATVAEAQVSELQDYIDNHLGRYKEEISHLCRLQGIQEAGRSQSANSSLR</sequence>
<dbReference type="GO" id="GO:0005737">
    <property type="term" value="C:cytoplasm"/>
    <property type="evidence" value="ECO:0007669"/>
    <property type="project" value="TreeGrafter"/>
</dbReference>
<dbReference type="InterPro" id="IPR039873">
    <property type="entry name" value="CCDC78"/>
</dbReference>
<dbReference type="InterPro" id="IPR029329">
    <property type="entry name" value="DUF4472"/>
</dbReference>
<feature type="domain" description="DUF4472" evidence="2">
    <location>
        <begin position="62"/>
        <end position="168"/>
    </location>
</feature>
<evidence type="ECO:0000313" key="4">
    <source>
        <dbReference type="Proteomes" id="UP000465112"/>
    </source>
</evidence>
<name>A0A6A5EDH7_PERFL</name>
<dbReference type="Pfam" id="PF14739">
    <property type="entry name" value="DUF4472"/>
    <property type="match status" value="1"/>
</dbReference>
<organism evidence="3 4">
    <name type="scientific">Perca fluviatilis</name>
    <name type="common">European perch</name>
    <dbReference type="NCBI Taxonomy" id="8168"/>
    <lineage>
        <taxon>Eukaryota</taxon>
        <taxon>Metazoa</taxon>
        <taxon>Chordata</taxon>
        <taxon>Craniata</taxon>
        <taxon>Vertebrata</taxon>
        <taxon>Euteleostomi</taxon>
        <taxon>Actinopterygii</taxon>
        <taxon>Neopterygii</taxon>
        <taxon>Teleostei</taxon>
        <taxon>Neoteleostei</taxon>
        <taxon>Acanthomorphata</taxon>
        <taxon>Eupercaria</taxon>
        <taxon>Perciformes</taxon>
        <taxon>Percoidei</taxon>
        <taxon>Percidae</taxon>
        <taxon>Percinae</taxon>
        <taxon>Perca</taxon>
    </lineage>
</organism>
<comment type="caution">
    <text evidence="3">The sequence shown here is derived from an EMBL/GenBank/DDBJ whole genome shotgun (WGS) entry which is preliminary data.</text>
</comment>
<dbReference type="PANTHER" id="PTHR22106:SF5">
    <property type="entry name" value="COILED-COIL DOMAIN-CONTAINING PROTEIN 78"/>
    <property type="match status" value="1"/>
</dbReference>
<evidence type="ECO:0000259" key="2">
    <source>
        <dbReference type="Pfam" id="PF14739"/>
    </source>
</evidence>
<keyword evidence="4" id="KW-1185">Reference proteome</keyword>
<feature type="coiled-coil region" evidence="1">
    <location>
        <begin position="225"/>
        <end position="305"/>
    </location>
</feature>
<accession>A0A6A5EDH7</accession>
<dbReference type="AlphaFoldDB" id="A0A6A5EDH7"/>
<protein>
    <recommendedName>
        <fullName evidence="2">DUF4472 domain-containing protein</fullName>
    </recommendedName>
</protein>
<dbReference type="OrthoDB" id="2113965at2759"/>